<dbReference type="InterPro" id="IPR015422">
    <property type="entry name" value="PyrdxlP-dep_Trfase_small"/>
</dbReference>
<evidence type="ECO:0000313" key="2">
    <source>
        <dbReference type="EMBL" id="GHI14981.1"/>
    </source>
</evidence>
<protein>
    <recommendedName>
        <fullName evidence="4">Aminotransferase class I/classII domain-containing protein</fullName>
    </recommendedName>
</protein>
<keyword evidence="3" id="KW-1185">Reference proteome</keyword>
<dbReference type="Proteomes" id="UP000660554">
    <property type="component" value="Unassembled WGS sequence"/>
</dbReference>
<proteinExistence type="predicted"/>
<accession>A0ABQ3NQE8</accession>
<dbReference type="InterPro" id="IPR015424">
    <property type="entry name" value="PyrdxlP-dep_Trfase"/>
</dbReference>
<evidence type="ECO:0000313" key="3">
    <source>
        <dbReference type="Proteomes" id="UP000660554"/>
    </source>
</evidence>
<dbReference type="EMBL" id="BNDV01000009">
    <property type="protein sequence ID" value="GHI14981.1"/>
    <property type="molecule type" value="Genomic_DNA"/>
</dbReference>
<dbReference type="RefSeq" id="WP_246602198.1">
    <property type="nucleotide sequence ID" value="NZ_BNDV01000009.1"/>
</dbReference>
<feature type="region of interest" description="Disordered" evidence="1">
    <location>
        <begin position="1"/>
        <end position="23"/>
    </location>
</feature>
<dbReference type="Pfam" id="PF01041">
    <property type="entry name" value="DegT_DnrJ_EryC1"/>
    <property type="match status" value="1"/>
</dbReference>
<evidence type="ECO:0008006" key="4">
    <source>
        <dbReference type="Google" id="ProtNLM"/>
    </source>
</evidence>
<dbReference type="InterPro" id="IPR000653">
    <property type="entry name" value="DegT/StrS_aminotransferase"/>
</dbReference>
<evidence type="ECO:0000256" key="1">
    <source>
        <dbReference type="SAM" id="MobiDB-lite"/>
    </source>
</evidence>
<organism evidence="2 3">
    <name type="scientific">Streptomyces virginiae</name>
    <name type="common">Streptomyces cinnamonensis</name>
    <dbReference type="NCBI Taxonomy" id="1961"/>
    <lineage>
        <taxon>Bacteria</taxon>
        <taxon>Bacillati</taxon>
        <taxon>Actinomycetota</taxon>
        <taxon>Actinomycetes</taxon>
        <taxon>Kitasatosporales</taxon>
        <taxon>Streptomycetaceae</taxon>
        <taxon>Streptomyces</taxon>
    </lineage>
</organism>
<comment type="caution">
    <text evidence="2">The sequence shown here is derived from an EMBL/GenBank/DDBJ whole genome shotgun (WGS) entry which is preliminary data.</text>
</comment>
<dbReference type="SUPFAM" id="SSF53383">
    <property type="entry name" value="PLP-dependent transferases"/>
    <property type="match status" value="1"/>
</dbReference>
<reference evidence="3" key="1">
    <citation type="submission" date="2020-09" db="EMBL/GenBank/DDBJ databases">
        <title>Whole genome shotgun sequence of Streptomyces cinnamonensis NBRC 15873.</title>
        <authorList>
            <person name="Komaki H."/>
            <person name="Tamura T."/>
        </authorList>
    </citation>
    <scope>NUCLEOTIDE SEQUENCE [LARGE SCALE GENOMIC DNA]</scope>
    <source>
        <strain evidence="3">NBRC 15873</strain>
    </source>
</reference>
<name>A0ABQ3NQE8_STRVG</name>
<dbReference type="Gene3D" id="3.90.1150.10">
    <property type="entry name" value="Aspartate Aminotransferase, domain 1"/>
    <property type="match status" value="1"/>
</dbReference>
<gene>
    <name evidence="2" type="ORF">Scinn_44440</name>
</gene>
<sequence length="107" mass="11753">MPCPWAGSRTGRNPGTSRSSSAYRRRALAARYAELLREVPGLRPVRDPAHGQGNFQSYWVLLAQDFPVGRDELLAVLSEAGISARRGIMASHLEAGVRGPRRGPRCR</sequence>